<dbReference type="InterPro" id="IPR009326">
    <property type="entry name" value="DUF984"/>
</dbReference>
<dbReference type="InterPro" id="IPR007374">
    <property type="entry name" value="ASCH_domain"/>
</dbReference>
<sequence>MDDRSQCYLDNFLSSLPEQTRNKYHSFSSDYFCGDEYNANLCAELIKQGKKTATCSMAYWYESGEEPMPTVGHLQVVVDWHGNPVCIIEIDTVTQCPYNEITEEFAKAEGEGDLSLEWWKEAHWNFFSTECAELNIEPREDMMLVLERFHVVHQ</sequence>
<dbReference type="InterPro" id="IPR015947">
    <property type="entry name" value="PUA-like_sf"/>
</dbReference>
<dbReference type="RefSeq" id="WP_032550619.1">
    <property type="nucleotide sequence ID" value="NZ_JFFR01000012.1"/>
</dbReference>
<dbReference type="Proteomes" id="UP000027219">
    <property type="component" value="Unassembled WGS sequence"/>
</dbReference>
<comment type="caution">
    <text evidence="2">The sequence shown here is derived from an EMBL/GenBank/DDBJ whole genome shotgun (WGS) entry which is preliminary data.</text>
</comment>
<protein>
    <submittedName>
        <fullName evidence="2">RNA-binding protein</fullName>
    </submittedName>
</protein>
<dbReference type="Pfam" id="PF04266">
    <property type="entry name" value="ASCH"/>
    <property type="match status" value="1"/>
</dbReference>
<accession>A0A066UQ76</accession>
<evidence type="ECO:0000313" key="2">
    <source>
        <dbReference type="EMBL" id="KDN29200.1"/>
    </source>
</evidence>
<dbReference type="SUPFAM" id="SSF88697">
    <property type="entry name" value="PUA domain-like"/>
    <property type="match status" value="1"/>
</dbReference>
<dbReference type="Gene3D" id="3.10.400.10">
    <property type="entry name" value="Sulfate adenylyltransferase"/>
    <property type="match status" value="1"/>
</dbReference>
<dbReference type="PANTHER" id="PTHR39203">
    <property type="entry name" value="CYTOPLASMIC PROTEIN-RELATED"/>
    <property type="match status" value="1"/>
</dbReference>
<evidence type="ECO:0000259" key="1">
    <source>
        <dbReference type="SMART" id="SM01022"/>
    </source>
</evidence>
<dbReference type="PANTHER" id="PTHR39203:SF1">
    <property type="entry name" value="CYTOPLASMIC PROTEIN"/>
    <property type="match status" value="1"/>
</dbReference>
<dbReference type="AlphaFoldDB" id="A0A066UQ76"/>
<dbReference type="EMBL" id="JFFR01000012">
    <property type="protein sequence ID" value="KDN29200.1"/>
    <property type="molecule type" value="Genomic_DNA"/>
</dbReference>
<gene>
    <name evidence="2" type="ORF">VFDL14_18320</name>
</gene>
<proteinExistence type="predicted"/>
<dbReference type="CDD" id="cd06553">
    <property type="entry name" value="ASCH_Ef3133_like"/>
    <property type="match status" value="1"/>
</dbReference>
<evidence type="ECO:0000313" key="3">
    <source>
        <dbReference type="Proteomes" id="UP000027219"/>
    </source>
</evidence>
<name>A0A066UQ76_9VIBR</name>
<dbReference type="STRING" id="212667.VFDL14_18320"/>
<dbReference type="OrthoDB" id="9807542at2"/>
<dbReference type="SMART" id="SM01022">
    <property type="entry name" value="ASCH"/>
    <property type="match status" value="1"/>
</dbReference>
<dbReference type="PIRSF" id="PIRSF021320">
    <property type="entry name" value="DUF984"/>
    <property type="match status" value="1"/>
</dbReference>
<feature type="domain" description="ASCH" evidence="1">
    <location>
        <begin position="30"/>
        <end position="153"/>
    </location>
</feature>
<organism evidence="2 3">
    <name type="scientific">Vibrio fortis</name>
    <dbReference type="NCBI Taxonomy" id="212667"/>
    <lineage>
        <taxon>Bacteria</taxon>
        <taxon>Pseudomonadati</taxon>
        <taxon>Pseudomonadota</taxon>
        <taxon>Gammaproteobacteria</taxon>
        <taxon>Vibrionales</taxon>
        <taxon>Vibrionaceae</taxon>
        <taxon>Vibrio</taxon>
    </lineage>
</organism>
<keyword evidence="3" id="KW-1185">Reference proteome</keyword>
<reference evidence="2 3" key="1">
    <citation type="submission" date="2014-02" db="EMBL/GenBank/DDBJ databases">
        <title>Vibrio fortis Dalian14 Genome Sequencing.</title>
        <authorList>
            <person name="Wang Y."/>
            <person name="Song L."/>
            <person name="Liu G."/>
            <person name="Ding J."/>
        </authorList>
    </citation>
    <scope>NUCLEOTIDE SEQUENCE [LARGE SCALE GENOMIC DNA]</scope>
    <source>
        <strain evidence="2 3">Dalian14</strain>
    </source>
</reference>